<proteinExistence type="predicted"/>
<evidence type="ECO:0000313" key="1">
    <source>
        <dbReference type="Proteomes" id="UP000095287"/>
    </source>
</evidence>
<reference evidence="2" key="1">
    <citation type="submission" date="2016-11" db="UniProtKB">
        <authorList>
            <consortium name="WormBaseParasite"/>
        </authorList>
    </citation>
    <scope>IDENTIFICATION</scope>
</reference>
<organism evidence="1 2">
    <name type="scientific">Steinernema glaseri</name>
    <dbReference type="NCBI Taxonomy" id="37863"/>
    <lineage>
        <taxon>Eukaryota</taxon>
        <taxon>Metazoa</taxon>
        <taxon>Ecdysozoa</taxon>
        <taxon>Nematoda</taxon>
        <taxon>Chromadorea</taxon>
        <taxon>Rhabditida</taxon>
        <taxon>Tylenchina</taxon>
        <taxon>Panagrolaimomorpha</taxon>
        <taxon>Strongyloidoidea</taxon>
        <taxon>Steinernematidae</taxon>
        <taxon>Steinernema</taxon>
    </lineage>
</organism>
<dbReference type="WBParaSite" id="L893_g4589.t1">
    <property type="protein sequence ID" value="L893_g4589.t1"/>
    <property type="gene ID" value="L893_g4589"/>
</dbReference>
<sequence length="66" mass="7424">MIVPAPRKEWNPWSRSSTTANKKRLFTIEVLPSTTEAMVSSHSPIVQTETIGYLDAPLDRRRTTPG</sequence>
<dbReference type="AlphaFoldDB" id="A0A1I8AEC7"/>
<name>A0A1I8AEC7_9BILA</name>
<keyword evidence="1" id="KW-1185">Reference proteome</keyword>
<protein>
    <submittedName>
        <fullName evidence="2">Uncharacterized protein</fullName>
    </submittedName>
</protein>
<accession>A0A1I8AEC7</accession>
<dbReference type="Proteomes" id="UP000095287">
    <property type="component" value="Unplaced"/>
</dbReference>
<evidence type="ECO:0000313" key="2">
    <source>
        <dbReference type="WBParaSite" id="L893_g4589.t1"/>
    </source>
</evidence>